<dbReference type="Gene3D" id="3.40.50.1820">
    <property type="entry name" value="alpha/beta hydrolase"/>
    <property type="match status" value="1"/>
</dbReference>
<dbReference type="InterPro" id="IPR000073">
    <property type="entry name" value="AB_hydrolase_1"/>
</dbReference>
<keyword evidence="2" id="KW-0378">Hydrolase</keyword>
<proteinExistence type="predicted"/>
<reference evidence="2 3" key="1">
    <citation type="submission" date="2017-10" db="EMBL/GenBank/DDBJ databases">
        <title>Draft genome of Longimonas halophila.</title>
        <authorList>
            <person name="Goh K.M."/>
            <person name="Shamsir M.S."/>
            <person name="Lim S.W."/>
        </authorList>
    </citation>
    <scope>NUCLEOTIDE SEQUENCE [LARGE SCALE GENOMIC DNA]</scope>
    <source>
        <strain evidence="2 3">KCTC 42399</strain>
    </source>
</reference>
<dbReference type="PRINTS" id="PR00111">
    <property type="entry name" value="ABHYDROLASE"/>
</dbReference>
<dbReference type="GO" id="GO:0016020">
    <property type="term" value="C:membrane"/>
    <property type="evidence" value="ECO:0007669"/>
    <property type="project" value="TreeGrafter"/>
</dbReference>
<sequence>MPNCHMPTLAVDDIALHYTDTERDAPPLVFVHGLGSSGRDWAPQVEALASDFRVLTCDLRGHGHTSTPEGPYSIAQMARDVAVWLRKIDAAPAHVVGLSMGGMVTYELLAHTPEVVRSGTIINSVPGVQLNGLGDYAFYWSRRGAVQALGMRRVGRLLARKLFIKADQQELRTQFIERWATNDKQAYLASIDGLVGWSVEDRLPAIQHPVLVLAADDDYTPASAKQQHAHAMPNAQLAVVADARHALPVERPDAVNALLRAFIERVEQQKSRP</sequence>
<dbReference type="PANTHER" id="PTHR43798:SF5">
    <property type="entry name" value="MONOACYLGLYCEROL LIPASE ABHD6"/>
    <property type="match status" value="1"/>
</dbReference>
<dbReference type="OrthoDB" id="9812921at2"/>
<accession>A0A2H3PA38</accession>
<evidence type="ECO:0000259" key="1">
    <source>
        <dbReference type="Pfam" id="PF00561"/>
    </source>
</evidence>
<dbReference type="EMBL" id="PDEP01000002">
    <property type="protein sequence ID" value="PEN08901.1"/>
    <property type="molecule type" value="Genomic_DNA"/>
</dbReference>
<dbReference type="PANTHER" id="PTHR43798">
    <property type="entry name" value="MONOACYLGLYCEROL LIPASE"/>
    <property type="match status" value="1"/>
</dbReference>
<comment type="caution">
    <text evidence="2">The sequence shown here is derived from an EMBL/GenBank/DDBJ whole genome shotgun (WGS) entry which is preliminary data.</text>
</comment>
<evidence type="ECO:0000313" key="2">
    <source>
        <dbReference type="EMBL" id="PEN08901.1"/>
    </source>
</evidence>
<name>A0A2H3PA38_9BACT</name>
<dbReference type="InterPro" id="IPR050266">
    <property type="entry name" value="AB_hydrolase_sf"/>
</dbReference>
<keyword evidence="3" id="KW-1185">Reference proteome</keyword>
<organism evidence="2 3">
    <name type="scientific">Longimonas halophila</name>
    <dbReference type="NCBI Taxonomy" id="1469170"/>
    <lineage>
        <taxon>Bacteria</taxon>
        <taxon>Pseudomonadati</taxon>
        <taxon>Rhodothermota</taxon>
        <taxon>Rhodothermia</taxon>
        <taxon>Rhodothermales</taxon>
        <taxon>Salisaetaceae</taxon>
        <taxon>Longimonas</taxon>
    </lineage>
</organism>
<dbReference type="SUPFAM" id="SSF53474">
    <property type="entry name" value="alpha/beta-Hydrolases"/>
    <property type="match status" value="1"/>
</dbReference>
<dbReference type="GO" id="GO:0047372">
    <property type="term" value="F:monoacylglycerol lipase activity"/>
    <property type="evidence" value="ECO:0007669"/>
    <property type="project" value="TreeGrafter"/>
</dbReference>
<dbReference type="InterPro" id="IPR029058">
    <property type="entry name" value="AB_hydrolase_fold"/>
</dbReference>
<dbReference type="AlphaFoldDB" id="A0A2H3PA38"/>
<feature type="domain" description="AB hydrolase-1" evidence="1">
    <location>
        <begin position="26"/>
        <end position="251"/>
    </location>
</feature>
<gene>
    <name evidence="2" type="ORF">CRI93_02645</name>
</gene>
<dbReference type="Pfam" id="PF00561">
    <property type="entry name" value="Abhydrolase_1"/>
    <property type="match status" value="1"/>
</dbReference>
<evidence type="ECO:0000313" key="3">
    <source>
        <dbReference type="Proteomes" id="UP000221024"/>
    </source>
</evidence>
<protein>
    <submittedName>
        <fullName evidence="2">3-oxoadipate enol-lactone hydrolase</fullName>
    </submittedName>
</protein>
<dbReference type="Proteomes" id="UP000221024">
    <property type="component" value="Unassembled WGS sequence"/>
</dbReference>
<dbReference type="GO" id="GO:0046464">
    <property type="term" value="P:acylglycerol catabolic process"/>
    <property type="evidence" value="ECO:0007669"/>
    <property type="project" value="TreeGrafter"/>
</dbReference>